<feature type="transmembrane region" description="Helical" evidence="1">
    <location>
        <begin position="80"/>
        <end position="101"/>
    </location>
</feature>
<keyword evidence="1" id="KW-1133">Transmembrane helix</keyword>
<keyword evidence="1" id="KW-0812">Transmembrane</keyword>
<reference evidence="2 3" key="1">
    <citation type="journal article" date="2007" name="PLoS Genet.">
        <title>Patterns and implications of gene gain and loss in the evolution of Prochlorococcus.</title>
        <authorList>
            <person name="Kettler G.C."/>
            <person name="Martiny A.C."/>
            <person name="Huang K."/>
            <person name="Zucker J."/>
            <person name="Coleman M.L."/>
            <person name="Rodrigue S."/>
            <person name="Chen F."/>
            <person name="Lapidus A."/>
            <person name="Ferriera S."/>
            <person name="Johnson J."/>
            <person name="Steglich C."/>
            <person name="Church G.M."/>
            <person name="Richardson P."/>
            <person name="Chisholm S.W."/>
        </authorList>
    </citation>
    <scope>NUCLEOTIDE SEQUENCE [LARGE SCALE GENOMIC DNA]</scope>
    <source>
        <strain evidence="2 3">MIT 9215</strain>
    </source>
</reference>
<dbReference type="Pfam" id="PF19588">
    <property type="entry name" value="SxtJ"/>
    <property type="match status" value="1"/>
</dbReference>
<sequence>MKTSSPSEKQLKEFGLLIGFLFPFLIGWLLPTIFDHGIRLWTIFVGLPLIILGLFFPNYLKFFYKKWISIGNSLAFVNSHIVLGFVFIVALVPISFIMKLFKYDPLKMKKDSLKTFREVRKDSKVNLEKIF</sequence>
<dbReference type="InterPro" id="IPR045781">
    <property type="entry name" value="SxtJ"/>
</dbReference>
<gene>
    <name evidence="2" type="ordered locus">P9215_04271</name>
</gene>
<dbReference type="STRING" id="93060.P9215_04271"/>
<dbReference type="Proteomes" id="UP000002014">
    <property type="component" value="Chromosome"/>
</dbReference>
<protein>
    <recommendedName>
        <fullName evidence="4">SxtJ</fullName>
    </recommendedName>
</protein>
<dbReference type="RefSeq" id="WP_012007185.1">
    <property type="nucleotide sequence ID" value="NC_009840.1"/>
</dbReference>
<evidence type="ECO:0000313" key="3">
    <source>
        <dbReference type="Proteomes" id="UP000002014"/>
    </source>
</evidence>
<accession>A8G362</accession>
<dbReference type="HOGENOM" id="CLU_127055_0_0_3"/>
<dbReference type="KEGG" id="pmh:P9215_04271"/>
<evidence type="ECO:0000313" key="2">
    <source>
        <dbReference type="EMBL" id="ABV50043.1"/>
    </source>
</evidence>
<keyword evidence="1" id="KW-0472">Membrane</keyword>
<organism evidence="2 3">
    <name type="scientific">Prochlorococcus marinus (strain MIT 9215)</name>
    <dbReference type="NCBI Taxonomy" id="93060"/>
    <lineage>
        <taxon>Bacteria</taxon>
        <taxon>Bacillati</taxon>
        <taxon>Cyanobacteriota</taxon>
        <taxon>Cyanophyceae</taxon>
        <taxon>Synechococcales</taxon>
        <taxon>Prochlorococcaceae</taxon>
        <taxon>Prochlorococcus</taxon>
    </lineage>
</organism>
<evidence type="ECO:0000256" key="1">
    <source>
        <dbReference type="SAM" id="Phobius"/>
    </source>
</evidence>
<dbReference type="OrthoDB" id="9790341at2"/>
<dbReference type="AlphaFoldDB" id="A8G362"/>
<dbReference type="EMBL" id="CP000825">
    <property type="protein sequence ID" value="ABV50043.1"/>
    <property type="molecule type" value="Genomic_DNA"/>
</dbReference>
<feature type="transmembrane region" description="Helical" evidence="1">
    <location>
        <begin position="14"/>
        <end position="33"/>
    </location>
</feature>
<proteinExistence type="predicted"/>
<evidence type="ECO:0008006" key="4">
    <source>
        <dbReference type="Google" id="ProtNLM"/>
    </source>
</evidence>
<name>A8G362_PROM2</name>
<feature type="transmembrane region" description="Helical" evidence="1">
    <location>
        <begin position="40"/>
        <end position="60"/>
    </location>
</feature>